<evidence type="ECO:0000313" key="2">
    <source>
        <dbReference type="Proteomes" id="UP001196509"/>
    </source>
</evidence>
<sequence>MALIDRVRERTGSDLSDTELQAMIDGILAEISARFGPAGAITVDIGDPGDPHSRRDRSLRLSRPIDTGETITITEIDPRHTGDASAETLLSDDDYRVLHGGHTIERLVGGTNGRDRWAPLVRITYTPSDITGAAREEAVIKLMLVDLSNRGLLKSERAGDYAFTLGDPSQERERILASLTARSGTVLA</sequence>
<dbReference type="Proteomes" id="UP001196509">
    <property type="component" value="Unassembled WGS sequence"/>
</dbReference>
<keyword evidence="2" id="KW-1185">Reference proteome</keyword>
<protein>
    <submittedName>
        <fullName evidence="1">Uncharacterized protein</fullName>
    </submittedName>
</protein>
<accession>A0AAE3D2D9</accession>
<dbReference type="RefSeq" id="WP_220229708.1">
    <property type="nucleotide sequence ID" value="NZ_JAICBX010000003.1"/>
</dbReference>
<name>A0AAE3D2D9_9HYPH</name>
<comment type="caution">
    <text evidence="1">The sequence shown here is derived from an EMBL/GenBank/DDBJ whole genome shotgun (WGS) entry which is preliminary data.</text>
</comment>
<organism evidence="1 2">
    <name type="scientific">Flavimaribacter sediminis</name>
    <dbReference type="NCBI Taxonomy" id="2865987"/>
    <lineage>
        <taxon>Bacteria</taxon>
        <taxon>Pseudomonadati</taxon>
        <taxon>Pseudomonadota</taxon>
        <taxon>Alphaproteobacteria</taxon>
        <taxon>Hyphomicrobiales</taxon>
        <taxon>Rhizobiaceae</taxon>
        <taxon>Flavimaribacter</taxon>
    </lineage>
</organism>
<dbReference type="EMBL" id="JAICBX010000003">
    <property type="protein sequence ID" value="MBW8638992.1"/>
    <property type="molecule type" value="Genomic_DNA"/>
</dbReference>
<evidence type="ECO:0000313" key="1">
    <source>
        <dbReference type="EMBL" id="MBW8638992.1"/>
    </source>
</evidence>
<dbReference type="AlphaFoldDB" id="A0AAE3D2D9"/>
<reference evidence="1" key="1">
    <citation type="submission" date="2021-08" db="EMBL/GenBank/DDBJ databases">
        <title>Hoeflea bacterium WL0058 sp. nov., isolated from the sediment.</title>
        <authorList>
            <person name="Wang L."/>
            <person name="Zhang D."/>
        </authorList>
    </citation>
    <scope>NUCLEOTIDE SEQUENCE</scope>
    <source>
        <strain evidence="1">WL0058</strain>
    </source>
</reference>
<gene>
    <name evidence="1" type="ORF">K1W69_17480</name>
</gene>
<proteinExistence type="predicted"/>